<accession>A0AAU9KBI2</accession>
<evidence type="ECO:0000313" key="2">
    <source>
        <dbReference type="EMBL" id="CAG9335591.1"/>
    </source>
</evidence>
<dbReference type="AlphaFoldDB" id="A0AAU9KBI2"/>
<dbReference type="Proteomes" id="UP001162131">
    <property type="component" value="Unassembled WGS sequence"/>
</dbReference>
<evidence type="ECO:0000313" key="3">
    <source>
        <dbReference type="Proteomes" id="UP001162131"/>
    </source>
</evidence>
<proteinExistence type="predicted"/>
<evidence type="ECO:0000256" key="1">
    <source>
        <dbReference type="SAM" id="MobiDB-lite"/>
    </source>
</evidence>
<name>A0AAU9KBI2_9CILI</name>
<reference evidence="2" key="1">
    <citation type="submission" date="2021-09" db="EMBL/GenBank/DDBJ databases">
        <authorList>
            <consortium name="AG Swart"/>
            <person name="Singh M."/>
            <person name="Singh A."/>
            <person name="Seah K."/>
            <person name="Emmerich C."/>
        </authorList>
    </citation>
    <scope>NUCLEOTIDE SEQUENCE</scope>
    <source>
        <strain evidence="2">ATCC30299</strain>
    </source>
</reference>
<keyword evidence="3" id="KW-1185">Reference proteome</keyword>
<sequence length="199" mass="22841">MNFQTIYQQQPNEDTHHIRDLSFSLYCKDMFEAPIETPTTTSNIPHSPYKKFHLTPSPKQIKTPLLQTSKTPKIDQNLSFSRPSRIKSAKSKSKSPKIKWRSHSPTNEFTYTPKGSKSKIINYNKASIIIIPALVAVKDEKPYVKSMKTLYTRAKGKMPKPPSSPLKFNEKVPPQRKFRLIRSLQSPSNSISFKNVHIN</sequence>
<protein>
    <submittedName>
        <fullName evidence="2">Uncharacterized protein</fullName>
    </submittedName>
</protein>
<dbReference type="EMBL" id="CAJZBQ010000062">
    <property type="protein sequence ID" value="CAG9335591.1"/>
    <property type="molecule type" value="Genomic_DNA"/>
</dbReference>
<comment type="caution">
    <text evidence="2">The sequence shown here is derived from an EMBL/GenBank/DDBJ whole genome shotgun (WGS) entry which is preliminary data.</text>
</comment>
<gene>
    <name evidence="2" type="ORF">BSTOLATCC_MIC64056</name>
</gene>
<feature type="region of interest" description="Disordered" evidence="1">
    <location>
        <begin position="37"/>
        <end position="56"/>
    </location>
</feature>
<organism evidence="2 3">
    <name type="scientific">Blepharisma stoltei</name>
    <dbReference type="NCBI Taxonomy" id="1481888"/>
    <lineage>
        <taxon>Eukaryota</taxon>
        <taxon>Sar</taxon>
        <taxon>Alveolata</taxon>
        <taxon>Ciliophora</taxon>
        <taxon>Postciliodesmatophora</taxon>
        <taxon>Heterotrichea</taxon>
        <taxon>Heterotrichida</taxon>
        <taxon>Blepharismidae</taxon>
        <taxon>Blepharisma</taxon>
    </lineage>
</organism>